<sequence length="361" mass="40681">MRLCVKTIRSTNRQSWRGFGRERRLALLACLRLACYARPIVSRACAPMPEEFHFLLMPGFSALGFMSAVEPLRVANRFRPNLYHWRIVSCDGAPVVASNGISLNADAAFAQVEHAHTIFVIAGFDPLARYTRALGDWLRREYRQGATAGGIDTGSFVLAEAGLFDASHALTLHWEALAAFQERYPHLKTTQELFEIDARRITCAGGTASIDMMLDLIGRRHGAELAATISEQFVLSRIRQRSDRQRLEIAARYGVHNRKLIQVIGTMEHHIESPLSSDALAREVGITRRQLERLFSTMLDDTPARFHLRLRLERARELLQQTDMTVAAVCAACGFESPSHFSRTYRAQFGTSPRSDRHTSR</sequence>
<gene>
    <name evidence="5" type="ordered locus">BURPS1710b_A2126</name>
</gene>
<dbReference type="EnsemblBacteria" id="ABA52136">
    <property type="protein sequence ID" value="ABA52136"/>
    <property type="gene ID" value="BURPS1710b_A2126"/>
</dbReference>
<evidence type="ECO:0000256" key="3">
    <source>
        <dbReference type="ARBA" id="ARBA00023163"/>
    </source>
</evidence>
<evidence type="ECO:0000259" key="4">
    <source>
        <dbReference type="PROSITE" id="PS01124"/>
    </source>
</evidence>
<dbReference type="HOGENOM" id="CLU_000445_59_0_4"/>
<keyword evidence="2" id="KW-0238">DNA-binding</keyword>
<keyword evidence="1" id="KW-0805">Transcription regulation</keyword>
<evidence type="ECO:0000256" key="2">
    <source>
        <dbReference type="ARBA" id="ARBA00023125"/>
    </source>
</evidence>
<dbReference type="SUPFAM" id="SSF52317">
    <property type="entry name" value="Class I glutamine amidotransferase-like"/>
    <property type="match status" value="1"/>
</dbReference>
<dbReference type="PROSITE" id="PS00041">
    <property type="entry name" value="HTH_ARAC_FAMILY_1"/>
    <property type="match status" value="1"/>
</dbReference>
<dbReference type="InterPro" id="IPR018062">
    <property type="entry name" value="HTH_AraC-typ_CS"/>
</dbReference>
<dbReference type="CDD" id="cd03136">
    <property type="entry name" value="GATase1_AraC_ArgR_like"/>
    <property type="match status" value="1"/>
</dbReference>
<dbReference type="EMBL" id="CP000125">
    <property type="protein sequence ID" value="ABA52136.1"/>
    <property type="molecule type" value="Genomic_DNA"/>
</dbReference>
<dbReference type="SUPFAM" id="SSF46689">
    <property type="entry name" value="Homeodomain-like"/>
    <property type="match status" value="2"/>
</dbReference>
<dbReference type="KEGG" id="bpm:BURPS1710b_A2126"/>
<reference evidence="5 6" key="1">
    <citation type="submission" date="2005-09" db="EMBL/GenBank/DDBJ databases">
        <authorList>
            <person name="Woods D.E."/>
            <person name="Nierman W.C."/>
        </authorList>
    </citation>
    <scope>NUCLEOTIDE SEQUENCE [LARGE SCALE GENOMIC DNA]</scope>
    <source>
        <strain evidence="5 6">1710b</strain>
    </source>
</reference>
<dbReference type="InterPro" id="IPR052158">
    <property type="entry name" value="INH-QAR"/>
</dbReference>
<dbReference type="Gene3D" id="3.40.50.880">
    <property type="match status" value="1"/>
</dbReference>
<evidence type="ECO:0000313" key="6">
    <source>
        <dbReference type="Proteomes" id="UP000002700"/>
    </source>
</evidence>
<feature type="domain" description="HTH araC/xylS-type" evidence="4">
    <location>
        <begin position="261"/>
        <end position="359"/>
    </location>
</feature>
<keyword evidence="3" id="KW-0804">Transcription</keyword>
<evidence type="ECO:0000256" key="1">
    <source>
        <dbReference type="ARBA" id="ARBA00023015"/>
    </source>
</evidence>
<organism evidence="5 6">
    <name type="scientific">Burkholderia pseudomallei (strain 1710b)</name>
    <dbReference type="NCBI Taxonomy" id="320372"/>
    <lineage>
        <taxon>Bacteria</taxon>
        <taxon>Pseudomonadati</taxon>
        <taxon>Pseudomonadota</taxon>
        <taxon>Betaproteobacteria</taxon>
        <taxon>Burkholderiales</taxon>
        <taxon>Burkholderiaceae</taxon>
        <taxon>Burkholderia</taxon>
        <taxon>pseudomallei group</taxon>
    </lineage>
</organism>
<dbReference type="InterPro" id="IPR009057">
    <property type="entry name" value="Homeodomain-like_sf"/>
</dbReference>
<dbReference type="Gene3D" id="1.10.10.60">
    <property type="entry name" value="Homeodomain-like"/>
    <property type="match status" value="1"/>
</dbReference>
<evidence type="ECO:0000313" key="5">
    <source>
        <dbReference type="EMBL" id="ABA52136.1"/>
    </source>
</evidence>
<accession>Q3JGM6</accession>
<dbReference type="InterPro" id="IPR002818">
    <property type="entry name" value="DJ-1/PfpI"/>
</dbReference>
<dbReference type="Pfam" id="PF12833">
    <property type="entry name" value="HTH_18"/>
    <property type="match status" value="1"/>
</dbReference>
<dbReference type="PANTHER" id="PTHR43130:SF3">
    <property type="entry name" value="HTH-TYPE TRANSCRIPTIONAL REGULATOR RV1931C"/>
    <property type="match status" value="1"/>
</dbReference>
<name>Q3JGM6_BURP1</name>
<dbReference type="InterPro" id="IPR029062">
    <property type="entry name" value="Class_I_gatase-like"/>
</dbReference>
<dbReference type="SMART" id="SM00342">
    <property type="entry name" value="HTH_ARAC"/>
    <property type="match status" value="1"/>
</dbReference>
<protein>
    <submittedName>
        <fullName evidence="5">Transcriptional regulator, AraC family</fullName>
    </submittedName>
</protein>
<dbReference type="GO" id="GO:0003700">
    <property type="term" value="F:DNA-binding transcription factor activity"/>
    <property type="evidence" value="ECO:0007669"/>
    <property type="project" value="InterPro"/>
</dbReference>
<proteinExistence type="predicted"/>
<dbReference type="Proteomes" id="UP000002700">
    <property type="component" value="Chromosome II"/>
</dbReference>
<dbReference type="PANTHER" id="PTHR43130">
    <property type="entry name" value="ARAC-FAMILY TRANSCRIPTIONAL REGULATOR"/>
    <property type="match status" value="1"/>
</dbReference>
<dbReference type="InterPro" id="IPR018060">
    <property type="entry name" value="HTH_AraC"/>
</dbReference>
<dbReference type="GO" id="GO:0043565">
    <property type="term" value="F:sequence-specific DNA binding"/>
    <property type="evidence" value="ECO:0007669"/>
    <property type="project" value="InterPro"/>
</dbReference>
<dbReference type="PROSITE" id="PS01124">
    <property type="entry name" value="HTH_ARAC_FAMILY_2"/>
    <property type="match status" value="1"/>
</dbReference>
<dbReference type="Pfam" id="PF01965">
    <property type="entry name" value="DJ-1_PfpI"/>
    <property type="match status" value="1"/>
</dbReference>
<dbReference type="AlphaFoldDB" id="Q3JGM6"/>